<dbReference type="GO" id="GO:0006576">
    <property type="term" value="P:biogenic amine metabolic process"/>
    <property type="evidence" value="ECO:0007669"/>
    <property type="project" value="InterPro"/>
</dbReference>
<dbReference type="GO" id="GO:0005524">
    <property type="term" value="F:ATP binding"/>
    <property type="evidence" value="ECO:0007669"/>
    <property type="project" value="UniProtKB-UniRule"/>
</dbReference>
<dbReference type="RefSeq" id="WP_154520293.1">
    <property type="nucleotide sequence ID" value="NZ_VUMT01000039.1"/>
</dbReference>
<organism evidence="4 5">
    <name type="scientific">Velocimicrobium porci</name>
    <dbReference type="NCBI Taxonomy" id="2606634"/>
    <lineage>
        <taxon>Bacteria</taxon>
        <taxon>Bacillati</taxon>
        <taxon>Bacillota</taxon>
        <taxon>Clostridia</taxon>
        <taxon>Lachnospirales</taxon>
        <taxon>Lachnospiraceae</taxon>
        <taxon>Velocimicrobium</taxon>
    </lineage>
</organism>
<dbReference type="PANTHER" id="PTHR40453:SF1">
    <property type="entry name" value="PROTEIN YOEF"/>
    <property type="match status" value="1"/>
</dbReference>
<dbReference type="CDD" id="cd00882">
    <property type="entry name" value="Ras_like_GTPase"/>
    <property type="match status" value="1"/>
</dbReference>
<comment type="caution">
    <text evidence="4">The sequence shown here is derived from an EMBL/GenBank/DDBJ whole genome shotgun (WGS) entry which is preliminary data.</text>
</comment>
<evidence type="ECO:0000256" key="1">
    <source>
        <dbReference type="ARBA" id="ARBA00022741"/>
    </source>
</evidence>
<protein>
    <submittedName>
        <fullName evidence="4">EutP/PduV family microcompartment system protein</fullName>
    </submittedName>
</protein>
<keyword evidence="2" id="KW-0342">GTP-binding</keyword>
<dbReference type="PIRSF" id="PIRSF036409">
    <property type="entry name" value="EutP_PduV"/>
    <property type="match status" value="1"/>
</dbReference>
<dbReference type="InterPro" id="IPR012381">
    <property type="entry name" value="EutP_PduV"/>
</dbReference>
<evidence type="ECO:0000313" key="5">
    <source>
        <dbReference type="Proteomes" id="UP000482209"/>
    </source>
</evidence>
<reference evidence="4 5" key="1">
    <citation type="submission" date="2019-08" db="EMBL/GenBank/DDBJ databases">
        <title>In-depth cultivation of the pig gut microbiome towards novel bacterial diversity and tailored functional studies.</title>
        <authorList>
            <person name="Wylensek D."/>
            <person name="Hitch T.C.A."/>
            <person name="Clavel T."/>
        </authorList>
    </citation>
    <scope>NUCLEOTIDE SEQUENCE [LARGE SCALE GENOMIC DNA]</scope>
    <source>
        <strain evidence="4 5">WCA-693-APC-MOT-I</strain>
    </source>
</reference>
<evidence type="ECO:0000256" key="3">
    <source>
        <dbReference type="PIRNR" id="PIRNR036409"/>
    </source>
</evidence>
<dbReference type="EMBL" id="VUMT01000039">
    <property type="protein sequence ID" value="MSS64935.1"/>
    <property type="molecule type" value="Genomic_DNA"/>
</dbReference>
<dbReference type="InterPro" id="IPR027417">
    <property type="entry name" value="P-loop_NTPase"/>
</dbReference>
<dbReference type="AlphaFoldDB" id="A0A6L5Y1M1"/>
<dbReference type="NCBIfam" id="TIGR00231">
    <property type="entry name" value="small_GTP"/>
    <property type="match status" value="1"/>
</dbReference>
<dbReference type="Gene3D" id="3.40.50.300">
    <property type="entry name" value="P-loop containing nucleotide triphosphate hydrolases"/>
    <property type="match status" value="1"/>
</dbReference>
<evidence type="ECO:0000313" key="4">
    <source>
        <dbReference type="EMBL" id="MSS64935.1"/>
    </source>
</evidence>
<dbReference type="SUPFAM" id="SSF52540">
    <property type="entry name" value="P-loop containing nucleoside triphosphate hydrolases"/>
    <property type="match status" value="1"/>
</dbReference>
<dbReference type="InterPro" id="IPR005225">
    <property type="entry name" value="Small_GTP-bd"/>
</dbReference>
<proteinExistence type="inferred from homology"/>
<dbReference type="Proteomes" id="UP000482209">
    <property type="component" value="Unassembled WGS sequence"/>
</dbReference>
<dbReference type="NCBIfam" id="TIGR02528">
    <property type="entry name" value="EutP"/>
    <property type="match status" value="1"/>
</dbReference>
<sequence length="148" mass="16301">MEKQKRIVLIGKTKAGKTTLCQYINKEDLVYHKTQTVQVINDSLIDTPGEYLERVKMRGALNVISVDADLILFVQDATEKETMFPPAYAGSFAKPTIGVVTKCDLATKEQTERAAGFLKMAGAKKVFITSSVNGTGCEELLEYLGFSK</sequence>
<keyword evidence="1 3" id="KW-0547">Nucleotide-binding</keyword>
<accession>A0A6L5Y1M1</accession>
<keyword evidence="5" id="KW-1185">Reference proteome</keyword>
<gene>
    <name evidence="4" type="primary">eutP</name>
    <name evidence="4" type="ORF">FYJ58_13835</name>
</gene>
<dbReference type="GO" id="GO:0005525">
    <property type="term" value="F:GTP binding"/>
    <property type="evidence" value="ECO:0007669"/>
    <property type="project" value="UniProtKB-KW"/>
</dbReference>
<dbReference type="PANTHER" id="PTHR40453">
    <property type="entry name" value="PROTEIN YOEF"/>
    <property type="match status" value="1"/>
</dbReference>
<name>A0A6L5Y1M1_9FIRM</name>
<evidence type="ECO:0000256" key="2">
    <source>
        <dbReference type="ARBA" id="ARBA00023134"/>
    </source>
</evidence>
<dbReference type="Pfam" id="PF10662">
    <property type="entry name" value="PduV-EutP"/>
    <property type="match status" value="1"/>
</dbReference>
<comment type="similarity">
    <text evidence="3">Belongs to the EutP/PduV family.</text>
</comment>